<sequence length="307" mass="34281">MFYAGYLSNEENGGDDKDNTELARKKKARMTNLQTKVGPSSSGISCFVAFVTASNLNSDSLYLPIDFTSSDAIKRKYGKIVLTDGRETSWEMDLNIFYENEKSRVRGQNRFVKLTLTEDCLKSSRLYIPLTFMREHGLNKPGMITLLGKNGMKTAANVREESMGRVSLGRGWNDFAKANALKIDDTFMMELFWDNGTPVLSLLSSESKSHTGFVTLTLTDDNVRKSRVHLPMPFVRANGLVKPGMMTLISKDGTRSLAKLLRVSSTGRMSLGRGFKEFVIGNGLIIGESFTFELVWENETPMLSLCN</sequence>
<dbReference type="Gramene" id="KFK21907">
    <property type="protein sequence ID" value="KFK21907"/>
    <property type="gene ID" value="AALP_AAs63571U000500"/>
</dbReference>
<dbReference type="PROSITE" id="PS50863">
    <property type="entry name" value="B3"/>
    <property type="match status" value="2"/>
</dbReference>
<evidence type="ECO:0000313" key="8">
    <source>
        <dbReference type="EMBL" id="KFK21907.1"/>
    </source>
</evidence>
<dbReference type="Proteomes" id="UP000029120">
    <property type="component" value="Unassembled WGS sequence"/>
</dbReference>
<keyword evidence="6" id="KW-0539">Nucleus</keyword>
<dbReference type="SUPFAM" id="SSF101936">
    <property type="entry name" value="DNA-binding pseudobarrel domain"/>
    <property type="match status" value="2"/>
</dbReference>
<protein>
    <recommendedName>
        <fullName evidence="7">TF-B3 domain-containing protein</fullName>
    </recommendedName>
</protein>
<dbReference type="AlphaFoldDB" id="A0A087FWA5"/>
<keyword evidence="5" id="KW-0804">Transcription</keyword>
<dbReference type="EMBL" id="KL994646">
    <property type="protein sequence ID" value="KFK21907.1"/>
    <property type="molecule type" value="Genomic_DNA"/>
</dbReference>
<dbReference type="InterPro" id="IPR003340">
    <property type="entry name" value="B3_DNA-bd"/>
</dbReference>
<evidence type="ECO:0000256" key="1">
    <source>
        <dbReference type="ARBA" id="ARBA00004123"/>
    </source>
</evidence>
<organism evidence="8 9">
    <name type="scientific">Arabis alpina</name>
    <name type="common">Alpine rock-cress</name>
    <dbReference type="NCBI Taxonomy" id="50452"/>
    <lineage>
        <taxon>Eukaryota</taxon>
        <taxon>Viridiplantae</taxon>
        <taxon>Streptophyta</taxon>
        <taxon>Embryophyta</taxon>
        <taxon>Tracheophyta</taxon>
        <taxon>Spermatophyta</taxon>
        <taxon>Magnoliopsida</taxon>
        <taxon>eudicotyledons</taxon>
        <taxon>Gunneridae</taxon>
        <taxon>Pentapetalae</taxon>
        <taxon>rosids</taxon>
        <taxon>malvids</taxon>
        <taxon>Brassicales</taxon>
        <taxon>Brassicaceae</taxon>
        <taxon>Arabideae</taxon>
        <taxon>Arabis</taxon>
    </lineage>
</organism>
<dbReference type="InterPro" id="IPR015300">
    <property type="entry name" value="DNA-bd_pseudobarrel_sf"/>
</dbReference>
<keyword evidence="9" id="KW-1185">Reference proteome</keyword>
<comment type="subcellular location">
    <subcellularLocation>
        <location evidence="1">Nucleus</location>
    </subcellularLocation>
</comment>
<dbReference type="CDD" id="cd10017">
    <property type="entry name" value="B3_DNA"/>
    <property type="match status" value="2"/>
</dbReference>
<evidence type="ECO:0000256" key="4">
    <source>
        <dbReference type="ARBA" id="ARBA00023125"/>
    </source>
</evidence>
<keyword evidence="4" id="KW-0238">DNA-binding</keyword>
<keyword evidence="3" id="KW-0805">Transcription regulation</keyword>
<keyword evidence="2" id="KW-0677">Repeat</keyword>
<feature type="domain" description="TF-B3" evidence="7">
    <location>
        <begin position="111"/>
        <end position="206"/>
    </location>
</feature>
<evidence type="ECO:0000256" key="5">
    <source>
        <dbReference type="ARBA" id="ARBA00023163"/>
    </source>
</evidence>
<evidence type="ECO:0000256" key="6">
    <source>
        <dbReference type="ARBA" id="ARBA00023242"/>
    </source>
</evidence>
<dbReference type="GO" id="GO:0005634">
    <property type="term" value="C:nucleus"/>
    <property type="evidence" value="ECO:0007669"/>
    <property type="project" value="UniProtKB-SubCell"/>
</dbReference>
<dbReference type="PANTHER" id="PTHR31674:SF62">
    <property type="entry name" value="B3 DOMAIN-CONTAINING PROTEIN REM14-RELATED"/>
    <property type="match status" value="1"/>
</dbReference>
<dbReference type="PANTHER" id="PTHR31674">
    <property type="entry name" value="B3 DOMAIN-CONTAINING PROTEIN REM-LIKE 3-RELATED"/>
    <property type="match status" value="1"/>
</dbReference>
<dbReference type="OMA" id="FKFKLMR"/>
<gene>
    <name evidence="8" type="ORF">AALP_AAs63571U000500</name>
</gene>
<reference evidence="9" key="1">
    <citation type="journal article" date="2015" name="Nat. Plants">
        <title>Genome expansion of Arabis alpina linked with retrotransposition and reduced symmetric DNA methylation.</title>
        <authorList>
            <person name="Willing E.M."/>
            <person name="Rawat V."/>
            <person name="Mandakova T."/>
            <person name="Maumus F."/>
            <person name="James G.V."/>
            <person name="Nordstroem K.J."/>
            <person name="Becker C."/>
            <person name="Warthmann N."/>
            <person name="Chica C."/>
            <person name="Szarzynska B."/>
            <person name="Zytnicki M."/>
            <person name="Albani M.C."/>
            <person name="Kiefer C."/>
            <person name="Bergonzi S."/>
            <person name="Castaings L."/>
            <person name="Mateos J.L."/>
            <person name="Berns M.C."/>
            <person name="Bujdoso N."/>
            <person name="Piofczyk T."/>
            <person name="de Lorenzo L."/>
            <person name="Barrero-Sicilia C."/>
            <person name="Mateos I."/>
            <person name="Piednoel M."/>
            <person name="Hagmann J."/>
            <person name="Chen-Min-Tao R."/>
            <person name="Iglesias-Fernandez R."/>
            <person name="Schuster S.C."/>
            <person name="Alonso-Blanco C."/>
            <person name="Roudier F."/>
            <person name="Carbonero P."/>
            <person name="Paz-Ares J."/>
            <person name="Davis S.J."/>
            <person name="Pecinka A."/>
            <person name="Quesneville H."/>
            <person name="Colot V."/>
            <person name="Lysak M.A."/>
            <person name="Weigel D."/>
            <person name="Coupland G."/>
            <person name="Schneeberger K."/>
        </authorList>
    </citation>
    <scope>NUCLEOTIDE SEQUENCE [LARGE SCALE GENOMIC DNA]</scope>
    <source>
        <strain evidence="9">cv. Pajares</strain>
    </source>
</reference>
<evidence type="ECO:0000256" key="3">
    <source>
        <dbReference type="ARBA" id="ARBA00023015"/>
    </source>
</evidence>
<dbReference type="GO" id="GO:0003677">
    <property type="term" value="F:DNA binding"/>
    <property type="evidence" value="ECO:0007669"/>
    <property type="project" value="UniProtKB-KW"/>
</dbReference>
<dbReference type="Gene3D" id="2.40.330.10">
    <property type="entry name" value="DNA-binding pseudobarrel domain"/>
    <property type="match status" value="2"/>
</dbReference>
<proteinExistence type="predicted"/>
<accession>A0A087FWA5</accession>
<dbReference type="OrthoDB" id="1088097at2759"/>
<evidence type="ECO:0000256" key="2">
    <source>
        <dbReference type="ARBA" id="ARBA00022737"/>
    </source>
</evidence>
<name>A0A087FWA5_ARAAL</name>
<dbReference type="Pfam" id="PF02362">
    <property type="entry name" value="B3"/>
    <property type="match status" value="2"/>
</dbReference>
<feature type="domain" description="TF-B3" evidence="7">
    <location>
        <begin position="213"/>
        <end position="307"/>
    </location>
</feature>
<dbReference type="SMART" id="SM01019">
    <property type="entry name" value="B3"/>
    <property type="match status" value="2"/>
</dbReference>
<evidence type="ECO:0000313" key="9">
    <source>
        <dbReference type="Proteomes" id="UP000029120"/>
    </source>
</evidence>
<dbReference type="InterPro" id="IPR039218">
    <property type="entry name" value="REM_fam"/>
</dbReference>
<evidence type="ECO:0000259" key="7">
    <source>
        <dbReference type="PROSITE" id="PS50863"/>
    </source>
</evidence>